<evidence type="ECO:0000256" key="4">
    <source>
        <dbReference type="ARBA" id="ARBA00022833"/>
    </source>
</evidence>
<feature type="domain" description="Peptidase M10 metallopeptidase" evidence="5">
    <location>
        <begin position="97"/>
        <end position="222"/>
    </location>
</feature>
<evidence type="ECO:0000256" key="1">
    <source>
        <dbReference type="ARBA" id="ARBA00022670"/>
    </source>
</evidence>
<evidence type="ECO:0000259" key="5">
    <source>
        <dbReference type="Pfam" id="PF00413"/>
    </source>
</evidence>
<protein>
    <submittedName>
        <fullName evidence="6">Matrixin</fullName>
    </submittedName>
</protein>
<dbReference type="GO" id="GO:0004222">
    <property type="term" value="F:metalloendopeptidase activity"/>
    <property type="evidence" value="ECO:0007669"/>
    <property type="project" value="InterPro"/>
</dbReference>
<dbReference type="InterPro" id="IPR001818">
    <property type="entry name" value="Pept_M10_metallopeptidase"/>
</dbReference>
<keyword evidence="4" id="KW-0862">Zinc</keyword>
<reference evidence="6" key="1">
    <citation type="submission" date="2020-02" db="EMBL/GenBank/DDBJ databases">
        <authorList>
            <person name="Meier V. D."/>
        </authorList>
    </citation>
    <scope>NUCLEOTIDE SEQUENCE</scope>
    <source>
        <strain evidence="6">AVDCRST_MAG32</strain>
    </source>
</reference>
<evidence type="ECO:0000313" key="6">
    <source>
        <dbReference type="EMBL" id="CAA9390227.1"/>
    </source>
</evidence>
<name>A0A6J4NKF7_9ACTN</name>
<evidence type="ECO:0000256" key="2">
    <source>
        <dbReference type="ARBA" id="ARBA00022723"/>
    </source>
</evidence>
<keyword evidence="1" id="KW-0645">Protease</keyword>
<dbReference type="Pfam" id="PF00413">
    <property type="entry name" value="Peptidase_M10"/>
    <property type="match status" value="1"/>
</dbReference>
<dbReference type="AlphaFoldDB" id="A0A6J4NKF7"/>
<keyword evidence="3" id="KW-0378">Hydrolase</keyword>
<organism evidence="6">
    <name type="scientific">uncultured Nocardioides sp</name>
    <dbReference type="NCBI Taxonomy" id="198441"/>
    <lineage>
        <taxon>Bacteria</taxon>
        <taxon>Bacillati</taxon>
        <taxon>Actinomycetota</taxon>
        <taxon>Actinomycetes</taxon>
        <taxon>Propionibacteriales</taxon>
        <taxon>Nocardioidaceae</taxon>
        <taxon>Nocardioides</taxon>
        <taxon>environmental samples</taxon>
    </lineage>
</organism>
<dbReference type="InterPro" id="IPR024079">
    <property type="entry name" value="MetalloPept_cat_dom_sf"/>
</dbReference>
<dbReference type="Gene3D" id="3.40.390.10">
    <property type="entry name" value="Collagenase (Catalytic Domain)"/>
    <property type="match status" value="1"/>
</dbReference>
<accession>A0A6J4NKF7</accession>
<keyword evidence="2" id="KW-0479">Metal-binding</keyword>
<dbReference type="GO" id="GO:0031012">
    <property type="term" value="C:extracellular matrix"/>
    <property type="evidence" value="ECO:0007669"/>
    <property type="project" value="InterPro"/>
</dbReference>
<dbReference type="GO" id="GO:0006508">
    <property type="term" value="P:proteolysis"/>
    <property type="evidence" value="ECO:0007669"/>
    <property type="project" value="UniProtKB-KW"/>
</dbReference>
<sequence length="245" mass="25977">MHPAHATRRTVVALLVAALAAVLVLWHPSDRLDGVRRLAGLEPERRLPAPTVLHRGGRFAFLQTQPGSSEPVGWDPCEPVRYAVNPQGQPAGGAELIERAVARTSEATGLEFEDVGETDLRPFRGGSISLGADERLVIGWGDAGEYDELAGDVAGLGGGATEDDYGHVEYVTGGVVLDTEAFTPTTIAQSPQVMEAVVVHELAHVVGLAHVPEPMEMMYDSSRGQISYGPGDLEGLARLGSLPCR</sequence>
<dbReference type="EMBL" id="CADCUM010000090">
    <property type="protein sequence ID" value="CAA9390227.1"/>
    <property type="molecule type" value="Genomic_DNA"/>
</dbReference>
<gene>
    <name evidence="6" type="ORF">AVDCRST_MAG32-2262</name>
</gene>
<proteinExistence type="predicted"/>
<dbReference type="SUPFAM" id="SSF55486">
    <property type="entry name" value="Metalloproteases ('zincins'), catalytic domain"/>
    <property type="match status" value="1"/>
</dbReference>
<evidence type="ECO:0000256" key="3">
    <source>
        <dbReference type="ARBA" id="ARBA00022801"/>
    </source>
</evidence>
<dbReference type="GO" id="GO:0008270">
    <property type="term" value="F:zinc ion binding"/>
    <property type="evidence" value="ECO:0007669"/>
    <property type="project" value="InterPro"/>
</dbReference>